<comment type="caution">
    <text evidence="1">The sequence shown here is derived from an EMBL/GenBank/DDBJ whole genome shotgun (WGS) entry which is preliminary data.</text>
</comment>
<dbReference type="EMBL" id="WQMT02000009">
    <property type="protein sequence ID" value="KAG9219545.1"/>
    <property type="molecule type" value="Genomic_DNA"/>
</dbReference>
<accession>A0ACB7IN64</accession>
<sequence length="230" mass="25996">MNLRHLEVTSTSPSPYLATHLPKEVVYYFFIWLRRDVSTPWIPRREYKLKSASLDSPNSSIRTTTTTTTTLDFTKQIIMSNPTGPTPSYTSPDVLNHMEKDLVKAGKTEESSVKHTMKDLKSLEKSTSKAAKSADKAEHHVAKNQDKELKTAKAVSKATHNHDVARDNLQKADRDLQLKQQHALKLEQELEARKIRVEAAVKSQEIHNQEREEKLANVKAQLAATTSTKV</sequence>
<gene>
    <name evidence="1" type="ORF">CCMSSC00406_0009784</name>
</gene>
<keyword evidence="2" id="KW-1185">Reference proteome</keyword>
<evidence type="ECO:0000313" key="2">
    <source>
        <dbReference type="Proteomes" id="UP000824881"/>
    </source>
</evidence>
<evidence type="ECO:0000313" key="1">
    <source>
        <dbReference type="EMBL" id="KAG9219545.1"/>
    </source>
</evidence>
<name>A0ACB7IN64_PLECO</name>
<protein>
    <submittedName>
        <fullName evidence="1">Uncharacterized protein</fullName>
    </submittedName>
</protein>
<dbReference type="Proteomes" id="UP000824881">
    <property type="component" value="Unassembled WGS sequence"/>
</dbReference>
<proteinExistence type="predicted"/>
<organism evidence="1 2">
    <name type="scientific">Pleurotus cornucopiae</name>
    <name type="common">Cornucopia mushroom</name>
    <dbReference type="NCBI Taxonomy" id="5321"/>
    <lineage>
        <taxon>Eukaryota</taxon>
        <taxon>Fungi</taxon>
        <taxon>Dikarya</taxon>
        <taxon>Basidiomycota</taxon>
        <taxon>Agaricomycotina</taxon>
        <taxon>Agaricomycetes</taxon>
        <taxon>Agaricomycetidae</taxon>
        <taxon>Agaricales</taxon>
        <taxon>Pleurotineae</taxon>
        <taxon>Pleurotaceae</taxon>
        <taxon>Pleurotus</taxon>
    </lineage>
</organism>
<reference evidence="1 2" key="1">
    <citation type="journal article" date="2021" name="Appl. Environ. Microbiol.">
        <title>Genetic linkage and physical mapping for an oyster mushroom Pleurotus cornucopiae and QTL analysis for the trait cap color.</title>
        <authorList>
            <person name="Zhang Y."/>
            <person name="Gao W."/>
            <person name="Sonnenberg A."/>
            <person name="Chen Q."/>
            <person name="Zhang J."/>
            <person name="Huang C."/>
        </authorList>
    </citation>
    <scope>NUCLEOTIDE SEQUENCE [LARGE SCALE GENOMIC DNA]</scope>
    <source>
        <strain evidence="1">CCMSSC00406</strain>
    </source>
</reference>